<sequence>MRFCTTCGTPLSASVTRTEATSTVNTGVRGQGVGSDWCYPSNPPRSPNLAWLNVVGGIGIAQLVHGQTKKGILLMIAGNVLLIIIVLMALNENEAGDWFSYAQIALLVASTVDAFMLGKCLFRGQPVRQFDWFPSVK</sequence>
<proteinExistence type="predicted"/>
<reference evidence="2" key="1">
    <citation type="submission" date="2019-03" db="EMBL/GenBank/DDBJ databases">
        <title>Lake Tanganyika Metagenome-Assembled Genomes (MAGs).</title>
        <authorList>
            <person name="Tran P."/>
        </authorList>
    </citation>
    <scope>NUCLEOTIDE SEQUENCE</scope>
    <source>
        <strain evidence="2">K_DeepCast_150m_m2_040</strain>
    </source>
</reference>
<dbReference type="AlphaFoldDB" id="A0A937XJW8"/>
<evidence type="ECO:0000313" key="2">
    <source>
        <dbReference type="EMBL" id="MBM3332931.1"/>
    </source>
</evidence>
<evidence type="ECO:0000313" key="3">
    <source>
        <dbReference type="Proteomes" id="UP000779900"/>
    </source>
</evidence>
<keyword evidence="1" id="KW-0812">Transmembrane</keyword>
<dbReference type="EMBL" id="VGIR01000178">
    <property type="protein sequence ID" value="MBM3332931.1"/>
    <property type="molecule type" value="Genomic_DNA"/>
</dbReference>
<dbReference type="Proteomes" id="UP000779900">
    <property type="component" value="Unassembled WGS sequence"/>
</dbReference>
<protein>
    <submittedName>
        <fullName evidence="2">Uncharacterized protein</fullName>
    </submittedName>
</protein>
<keyword evidence="1" id="KW-0472">Membrane</keyword>
<feature type="transmembrane region" description="Helical" evidence="1">
    <location>
        <begin position="72"/>
        <end position="90"/>
    </location>
</feature>
<organism evidence="2 3">
    <name type="scientific">candidate division WOR-3 bacterium</name>
    <dbReference type="NCBI Taxonomy" id="2052148"/>
    <lineage>
        <taxon>Bacteria</taxon>
        <taxon>Bacteria division WOR-3</taxon>
    </lineage>
</organism>
<name>A0A937XJW8_UNCW3</name>
<feature type="transmembrane region" description="Helical" evidence="1">
    <location>
        <begin position="102"/>
        <end position="122"/>
    </location>
</feature>
<gene>
    <name evidence="2" type="ORF">FJY68_13980</name>
</gene>
<comment type="caution">
    <text evidence="2">The sequence shown here is derived from an EMBL/GenBank/DDBJ whole genome shotgun (WGS) entry which is preliminary data.</text>
</comment>
<accession>A0A937XJW8</accession>
<evidence type="ECO:0000256" key="1">
    <source>
        <dbReference type="SAM" id="Phobius"/>
    </source>
</evidence>
<keyword evidence="1" id="KW-1133">Transmembrane helix</keyword>